<reference evidence="2" key="1">
    <citation type="journal article" date="2021" name="PeerJ">
        <title>Extensive microbial diversity within the chicken gut microbiome revealed by metagenomics and culture.</title>
        <authorList>
            <person name="Gilroy R."/>
            <person name="Ravi A."/>
            <person name="Getino M."/>
            <person name="Pursley I."/>
            <person name="Horton D.L."/>
            <person name="Alikhan N.F."/>
            <person name="Baker D."/>
            <person name="Gharbi K."/>
            <person name="Hall N."/>
            <person name="Watson M."/>
            <person name="Adriaenssens E.M."/>
            <person name="Foster-Nyarko E."/>
            <person name="Jarju S."/>
            <person name="Secka A."/>
            <person name="Antonio M."/>
            <person name="Oren A."/>
            <person name="Chaudhuri R.R."/>
            <person name="La Ragione R."/>
            <person name="Hildebrand F."/>
            <person name="Pallen M.J."/>
        </authorList>
    </citation>
    <scope>NUCLEOTIDE SEQUENCE</scope>
    <source>
        <strain evidence="2">3204</strain>
    </source>
</reference>
<name>A0A9D2CPB7_9LACO</name>
<keyword evidence="1" id="KW-0472">Membrane</keyword>
<feature type="transmembrane region" description="Helical" evidence="1">
    <location>
        <begin position="31"/>
        <end position="51"/>
    </location>
</feature>
<reference evidence="2" key="2">
    <citation type="submission" date="2021-04" db="EMBL/GenBank/DDBJ databases">
        <authorList>
            <person name="Gilroy R."/>
        </authorList>
    </citation>
    <scope>NUCLEOTIDE SEQUENCE</scope>
    <source>
        <strain evidence="2">3204</strain>
    </source>
</reference>
<feature type="transmembrane region" description="Helical" evidence="1">
    <location>
        <begin position="7"/>
        <end position="25"/>
    </location>
</feature>
<comment type="caution">
    <text evidence="2">The sequence shown here is derived from an EMBL/GenBank/DDBJ whole genome shotgun (WGS) entry which is preliminary data.</text>
</comment>
<sequence>MRKIIEIAPTIILLIMMIVSLILRASGRSWIYPFALGLLGLCIYPAVTLVIESIRTRSDKKQLMSKSESILIWYLAIVAALFLSLTTYLMVV</sequence>
<dbReference type="EMBL" id="DXCM01000077">
    <property type="protein sequence ID" value="HIY93332.1"/>
    <property type="molecule type" value="Genomic_DNA"/>
</dbReference>
<keyword evidence="1" id="KW-0812">Transmembrane</keyword>
<gene>
    <name evidence="2" type="ORF">H9820_10375</name>
</gene>
<evidence type="ECO:0000313" key="3">
    <source>
        <dbReference type="Proteomes" id="UP000824013"/>
    </source>
</evidence>
<protein>
    <submittedName>
        <fullName evidence="2">Uncharacterized protein</fullName>
    </submittedName>
</protein>
<evidence type="ECO:0000313" key="2">
    <source>
        <dbReference type="EMBL" id="HIY93332.1"/>
    </source>
</evidence>
<dbReference type="AlphaFoldDB" id="A0A9D2CPB7"/>
<dbReference type="Proteomes" id="UP000824013">
    <property type="component" value="Unassembled WGS sequence"/>
</dbReference>
<proteinExistence type="predicted"/>
<evidence type="ECO:0000256" key="1">
    <source>
        <dbReference type="SAM" id="Phobius"/>
    </source>
</evidence>
<keyword evidence="1" id="KW-1133">Transmembrane helix</keyword>
<feature type="transmembrane region" description="Helical" evidence="1">
    <location>
        <begin position="71"/>
        <end position="91"/>
    </location>
</feature>
<accession>A0A9D2CPB7</accession>
<organism evidence="2 3">
    <name type="scientific">Candidatus Companilactobacillus pullicola</name>
    <dbReference type="NCBI Taxonomy" id="2838523"/>
    <lineage>
        <taxon>Bacteria</taxon>
        <taxon>Bacillati</taxon>
        <taxon>Bacillota</taxon>
        <taxon>Bacilli</taxon>
        <taxon>Lactobacillales</taxon>
        <taxon>Lactobacillaceae</taxon>
        <taxon>Companilactobacillus</taxon>
    </lineage>
</organism>